<dbReference type="Proteomes" id="UP000822476">
    <property type="component" value="Unassembled WGS sequence"/>
</dbReference>
<dbReference type="AlphaFoldDB" id="A0A8S9ZA79"/>
<dbReference type="EMBL" id="JTDE01000613">
    <property type="protein sequence ID" value="KAF7260778.1"/>
    <property type="molecule type" value="Genomic_DNA"/>
</dbReference>
<sequence>MWIIEVPNTGGFLISVLCEQQQFSNLLLHCLVFF</sequence>
<evidence type="ECO:0000313" key="1">
    <source>
        <dbReference type="EMBL" id="KAF7260778.1"/>
    </source>
</evidence>
<comment type="caution">
    <text evidence="1">The sequence shown here is derived from an EMBL/GenBank/DDBJ whole genome shotgun (WGS) entry which is preliminary data.</text>
</comment>
<keyword evidence="2" id="KW-1185">Reference proteome</keyword>
<accession>A0A8S9ZA79</accession>
<evidence type="ECO:0000313" key="2">
    <source>
        <dbReference type="Proteomes" id="UP000822476"/>
    </source>
</evidence>
<proteinExistence type="predicted"/>
<protein>
    <submittedName>
        <fullName evidence="1">Uncharacterized protein</fullName>
    </submittedName>
</protein>
<name>A0A8S9ZA79_9TREM</name>
<organism evidence="1 2">
    <name type="scientific">Paragonimus skrjabini miyazakii</name>
    <dbReference type="NCBI Taxonomy" id="59628"/>
    <lineage>
        <taxon>Eukaryota</taxon>
        <taxon>Metazoa</taxon>
        <taxon>Spiralia</taxon>
        <taxon>Lophotrochozoa</taxon>
        <taxon>Platyhelminthes</taxon>
        <taxon>Trematoda</taxon>
        <taxon>Digenea</taxon>
        <taxon>Plagiorchiida</taxon>
        <taxon>Troglotremata</taxon>
        <taxon>Troglotrematidae</taxon>
        <taxon>Paragonimus</taxon>
    </lineage>
</organism>
<reference evidence="1" key="1">
    <citation type="submission" date="2019-07" db="EMBL/GenBank/DDBJ databases">
        <title>Annotation for the trematode Paragonimus miyazaki's.</title>
        <authorList>
            <person name="Choi Y.-J."/>
        </authorList>
    </citation>
    <scope>NUCLEOTIDE SEQUENCE</scope>
    <source>
        <strain evidence="1">Japan</strain>
    </source>
</reference>
<gene>
    <name evidence="1" type="ORF">EG68_02302</name>
</gene>